<proteinExistence type="predicted"/>
<feature type="region of interest" description="Disordered" evidence="2">
    <location>
        <begin position="1470"/>
        <end position="1703"/>
    </location>
</feature>
<evidence type="ECO:0000313" key="3">
    <source>
        <dbReference type="EMBL" id="KAL0280288.1"/>
    </source>
</evidence>
<feature type="coiled-coil region" evidence="1">
    <location>
        <begin position="1418"/>
        <end position="1457"/>
    </location>
</feature>
<feature type="compositionally biased region" description="Low complexity" evidence="2">
    <location>
        <begin position="1342"/>
        <end position="1351"/>
    </location>
</feature>
<name>A0AAW2IEQ8_9NEOP</name>
<feature type="compositionally biased region" description="Polar residues" evidence="2">
    <location>
        <begin position="1554"/>
        <end position="1575"/>
    </location>
</feature>
<dbReference type="GO" id="GO:0008017">
    <property type="term" value="F:microtubule binding"/>
    <property type="evidence" value="ECO:0007669"/>
    <property type="project" value="InterPro"/>
</dbReference>
<gene>
    <name evidence="3" type="ORF">PYX00_001629</name>
</gene>
<dbReference type="PANTHER" id="PTHR13958:SF3">
    <property type="entry name" value="CAP-GLY DOMAIN-CONTAINING PROTEIN-RELATED"/>
    <property type="match status" value="1"/>
</dbReference>
<organism evidence="3">
    <name type="scientific">Menopon gallinae</name>
    <name type="common">poultry shaft louse</name>
    <dbReference type="NCBI Taxonomy" id="328185"/>
    <lineage>
        <taxon>Eukaryota</taxon>
        <taxon>Metazoa</taxon>
        <taxon>Ecdysozoa</taxon>
        <taxon>Arthropoda</taxon>
        <taxon>Hexapoda</taxon>
        <taxon>Insecta</taxon>
        <taxon>Pterygota</taxon>
        <taxon>Neoptera</taxon>
        <taxon>Paraneoptera</taxon>
        <taxon>Psocodea</taxon>
        <taxon>Troctomorpha</taxon>
        <taxon>Phthiraptera</taxon>
        <taxon>Amblycera</taxon>
        <taxon>Menoponidae</taxon>
        <taxon>Menopon</taxon>
    </lineage>
</organism>
<sequence>MDSENKFANVERVTPGRQRVPGGTNAFRVIDKPSTPPKHEHGTWVSPSNVLRKRSKEDLPRAVREPEPPTSPKRIRSSLHRVLDCPRPVDSRGDWIPMKEVCQTALHIPLQGCEERGHPRSSSQCTYTVRRRSVLPPDEPLPVRKVSVLDDLEPVELRPRKADHVRSGSGDRIRRTVHADGRVVKVSTLDDFAGISKIEERRPEMEEKTESGRRNVLKKMVLRDVGSPRKAKTGKRSVEERDSADKIEKKEEDQNNKENKPRNGKIKGEEEKTNEEVDEVMTELKNILNDRKDEASAKRKTLTERKKPIREEDVAKKAKTEERREVRKRNVDLKAVQKYIKMQKMKRMEQSKMEREKKAVEEEARKKKLEELRIRTLQLAATSKKKAQEPAQVISTIKVVEPEAEAEEEMTVSLGLKQTKPKVSYNESISNLRRRPASAPKLGQKQQETPIIVEEPQKPAEEDAIHLSPECLSAKLEAPKTDMETNANLTLKKLAETLQMTMEQQKRASNPPFSPRKAVSHGELSTRESASGRKLVTVDVETIKSLKQDIKKISENFQVLHEIITDKSTANQPAVSPEPILMSKVSHLSLTANVKPQITADTYSGWLRNTMIRPHPYNVLSAIRSKMKLNQHTCSEASERSVCSEPVSKSESETESVAASENRYSLCRTDDVTSTDAKTGRSSTEDNYYSLREDSGSELSSSILDSDKERILSKRESLTKPQDCLKVDNAVRNTPQSSVAEEVASVASLDSVSVRSKRTSSSRESLVPPDVQLDVRTKISSERSDASSFCRHTKVESTSTAITDQQLEEFESRSDVVITELDELVTESKSSSAKVESAVAKVAATRSAFNPEAIHMQFQAELTLLETFQRSLAHFLEVEKVKALSQTNIRTDKAVNTEFSPDDQSVKSAIEEDESTESVKTELDVVKVQDEVEESIKTETEANDQKSTATEAVSEQKSASSSFRKKASDKNDLSDGTMGISFQMLNRMMKDEELRSEHQLALIRLREKTLNEKVKAELTLLEMRKKALKGRGSSEELAISAIKKKQRGILLKYQNEREDIERLKKMHRIASEERKIMIKQQKQIRKMQLTTKDMLIKLKKRENSPQKRSPVRAKGSKFHDSPSEIQEEISINMSENTVTETITSVEESIEHSIDSDLDITSRSNISEGDDEILRRNMKTLKEKVSKSVDKLTVPKKQMVPTERKHLKRGPSVDELLKWTKRLEEKENWLKEMEKEAENLFTGAKHRSPKFLKDAKTVRDRSTSPFQFQEVVKSICESSPSITEAIEAKKSSLAELIESKTQGGESSRGKTSESVPEKVPISTSEDIPEEFSKKVSSRLEYNSESFESPSSSDTHKSKTVPMKSNDSEQNAGGNGITIKMALSPRVHSARRRYSSGSDDSINLFHTETASEQSDVEIRIAALHEQLRKRKLEAERLRREQKKAHRERLKAKEQSLLKQIEAYDTYIQKKKQELEREYERSPQTVSKPVMKQSKAKRPETVNEDEGNTSLQAKFALRNVIESDSEVSESIKEEDSAAKEGADSTIVSEIISKNKDSPCSTTSSMLESLPKQTVASDGSHSESEEQTVSNVSVKTTLLSPERPELEASAKADTVENEDIETVPSESIVEENYSQDSFESEEKSNAREEEVSEERKTSDVVEETECVEEEEDAGVAVAETPEPEDVTSETKDEDETPEVASEAPAEVEDNSRIVALITESVLNDLMNESVELFRRKSERTAEEVVESEDEVRAADVEDGLELLTSMLVADLVSEAIDDSIRMYNKKKMVQEERILDVRRRVHEIMSQTPGTRREQRRPQDMMVTTYDVTAAQDEEVLNSPEREEFLQSLSAKQGKPLKVEVNGSESTPQAATVEAYGQEWFDDDFGLSRSRREAEELRVQQLQIEQEIQQLQAQQEQVLYYYLRQIPNKPPPPYTPPGTTTAERLTSEAEITAVMSAAVRFLTDEMNAGKDVGDVQPPGVFFGANDSEHVKCYKVFLFDLAKHIISEVIGVEFQEDRLPWMRTNVKLSKFKMKRAEKTYECLFDVVMKQVLVLFGFQQKMGKERLIVRWSRKKRDHVDELLVGESQEEEAEWTQYDEDEVTVKNNVTVGILDSLLDETAQLLNAIWTKKVKVPV</sequence>
<feature type="region of interest" description="Disordered" evidence="2">
    <location>
        <begin position="1298"/>
        <end position="1376"/>
    </location>
</feature>
<feature type="region of interest" description="Disordered" evidence="2">
    <location>
        <begin position="505"/>
        <end position="530"/>
    </location>
</feature>
<feature type="compositionally biased region" description="Basic and acidic residues" evidence="2">
    <location>
        <begin position="1636"/>
        <end position="1655"/>
    </location>
</feature>
<feature type="region of interest" description="Disordered" evidence="2">
    <location>
        <begin position="895"/>
        <end position="920"/>
    </location>
</feature>
<feature type="region of interest" description="Disordered" evidence="2">
    <location>
        <begin position="935"/>
        <end position="977"/>
    </location>
</feature>
<keyword evidence="1" id="KW-0175">Coiled coil</keyword>
<feature type="compositionally biased region" description="Basic and acidic residues" evidence="2">
    <location>
        <begin position="55"/>
        <end position="67"/>
    </location>
</feature>
<dbReference type="PANTHER" id="PTHR13958">
    <property type="entry name" value="CENTROSOME-ASSOCIATED PROTEIN 350"/>
    <property type="match status" value="1"/>
</dbReference>
<feature type="compositionally biased region" description="Polar residues" evidence="2">
    <location>
        <begin position="945"/>
        <end position="956"/>
    </location>
</feature>
<evidence type="ECO:0000256" key="2">
    <source>
        <dbReference type="SAM" id="MobiDB-lite"/>
    </source>
</evidence>
<evidence type="ECO:0000256" key="1">
    <source>
        <dbReference type="SAM" id="Coils"/>
    </source>
</evidence>
<feature type="compositionally biased region" description="Basic and acidic residues" evidence="2">
    <location>
        <begin position="935"/>
        <end position="944"/>
    </location>
</feature>
<feature type="region of interest" description="Disordered" evidence="2">
    <location>
        <begin position="635"/>
        <end position="702"/>
    </location>
</feature>
<feature type="compositionally biased region" description="Polar residues" evidence="2">
    <location>
        <begin position="1583"/>
        <end position="1595"/>
    </location>
</feature>
<reference evidence="3" key="1">
    <citation type="journal article" date="2024" name="Gigascience">
        <title>Chromosome-level genome of the poultry shaft louse Menopon gallinae provides insight into the host-switching and adaptive evolution of parasitic lice.</title>
        <authorList>
            <person name="Xu Y."/>
            <person name="Ma L."/>
            <person name="Liu S."/>
            <person name="Liang Y."/>
            <person name="Liu Q."/>
            <person name="He Z."/>
            <person name="Tian L."/>
            <person name="Duan Y."/>
            <person name="Cai W."/>
            <person name="Li H."/>
            <person name="Song F."/>
        </authorList>
    </citation>
    <scope>NUCLEOTIDE SEQUENCE</scope>
    <source>
        <strain evidence="3">Cailab_2023a</strain>
    </source>
</reference>
<feature type="region of interest" description="Disordered" evidence="2">
    <location>
        <begin position="1098"/>
        <end position="1124"/>
    </location>
</feature>
<protein>
    <submittedName>
        <fullName evidence="3">Uncharacterized protein</fullName>
    </submittedName>
</protein>
<feature type="coiled-coil region" evidence="1">
    <location>
        <begin position="345"/>
        <end position="373"/>
    </location>
</feature>
<dbReference type="GO" id="GO:0034453">
    <property type="term" value="P:microtubule anchoring"/>
    <property type="evidence" value="ECO:0007669"/>
    <property type="project" value="InterPro"/>
</dbReference>
<feature type="compositionally biased region" description="Basic and acidic residues" evidence="2">
    <location>
        <begin position="1526"/>
        <end position="1539"/>
    </location>
</feature>
<dbReference type="InterPro" id="IPR028750">
    <property type="entry name" value="CEP350/CC187"/>
</dbReference>
<feature type="region of interest" description="Disordered" evidence="2">
    <location>
        <begin position="421"/>
        <end position="447"/>
    </location>
</feature>
<feature type="compositionally biased region" description="Basic and acidic residues" evidence="2">
    <location>
        <begin position="1598"/>
        <end position="1610"/>
    </location>
</feature>
<feature type="coiled-coil region" evidence="1">
    <location>
        <begin position="1883"/>
        <end position="1913"/>
    </location>
</feature>
<accession>A0AAW2IEQ8</accession>
<feature type="compositionally biased region" description="Polar residues" evidence="2">
    <location>
        <begin position="1361"/>
        <end position="1370"/>
    </location>
</feature>
<dbReference type="GO" id="GO:0005813">
    <property type="term" value="C:centrosome"/>
    <property type="evidence" value="ECO:0007669"/>
    <property type="project" value="InterPro"/>
</dbReference>
<dbReference type="EMBL" id="JARGDH010000001">
    <property type="protein sequence ID" value="KAL0280288.1"/>
    <property type="molecule type" value="Genomic_DNA"/>
</dbReference>
<feature type="compositionally biased region" description="Low complexity" evidence="2">
    <location>
        <begin position="644"/>
        <end position="661"/>
    </location>
</feature>
<comment type="caution">
    <text evidence="3">The sequence shown here is derived from an EMBL/GenBank/DDBJ whole genome shotgun (WGS) entry which is preliminary data.</text>
</comment>
<feature type="compositionally biased region" description="Polar residues" evidence="2">
    <location>
        <begin position="672"/>
        <end position="687"/>
    </location>
</feature>
<feature type="coiled-coil region" evidence="1">
    <location>
        <begin position="1011"/>
        <end position="1073"/>
    </location>
</feature>
<feature type="compositionally biased region" description="Acidic residues" evidence="2">
    <location>
        <begin position="1677"/>
        <end position="1693"/>
    </location>
</feature>
<feature type="compositionally biased region" description="Basic and acidic residues" evidence="2">
    <location>
        <begin position="288"/>
        <end position="329"/>
    </location>
</feature>
<feature type="region of interest" description="Disordered" evidence="2">
    <location>
        <begin position="202"/>
        <end position="329"/>
    </location>
</feature>
<feature type="compositionally biased region" description="Basic and acidic residues" evidence="2">
    <location>
        <begin position="236"/>
        <end position="275"/>
    </location>
</feature>
<feature type="compositionally biased region" description="Basic and acidic residues" evidence="2">
    <location>
        <begin position="202"/>
        <end position="213"/>
    </location>
</feature>
<feature type="compositionally biased region" description="Acidic residues" evidence="2">
    <location>
        <begin position="1656"/>
        <end position="1669"/>
    </location>
</feature>
<feature type="region of interest" description="Disordered" evidence="2">
    <location>
        <begin position="1"/>
        <end position="76"/>
    </location>
</feature>
<feature type="compositionally biased region" description="Polar residues" evidence="2">
    <location>
        <begin position="897"/>
        <end position="907"/>
    </location>
</feature>